<reference evidence="1 2" key="1">
    <citation type="submission" date="2019-04" db="EMBL/GenBank/DDBJ databases">
        <title>Complete genome sequence of Agrobacterium tumefaciens CFBP6624.</title>
        <authorList>
            <person name="Haryono M."/>
            <person name="Lin Y.-C."/>
            <person name="Lai E.-M."/>
            <person name="Kuo C.-H."/>
        </authorList>
    </citation>
    <scope>NUCLEOTIDE SEQUENCE [LARGE SCALE GENOMIC DNA]</scope>
    <source>
        <strain evidence="1 2">CFBP6624</strain>
    </source>
</reference>
<sequence>MTLEEFTAQLNGSTFWKEFTFSQNQFSPKPGQELELADSFVWLGDTAFIMQMKERAEPKDDADVEKRWFKDAVLKTAVKQIKDSLRFLREHKSISITNERGQSYDVTAENVRHIEKIILYAGSPALPADCRSLRFHISQTAGFIHVFEREDYRGIVQTLAVPEEVRRYLQYREMSLIELSKTRTEVIEADIVAGYLSDEAIPSPLSHKALARLVDDSHHADISPVMNRLADHIQNPDGSSDYARIMLEFAKLPRSGWRAAKQRLDLAISQAQNGEFERPYRFHYPTTDCSFMFSPMVPGMPTTGADGETARRTGLQNLTAVAKYLGKTAKGVGVIVSKDGEYLHLDWCLIDQPWEYAPDLEAHIARSNLFGAVREQKVDGYYFANK</sequence>
<dbReference type="EMBL" id="CP039907">
    <property type="protein sequence ID" value="QCM00010.1"/>
    <property type="molecule type" value="Genomic_DNA"/>
</dbReference>
<dbReference type="RefSeq" id="WP_137084541.1">
    <property type="nucleotide sequence ID" value="NZ_CP039907.1"/>
</dbReference>
<dbReference type="AlphaFoldDB" id="A0AAE6BK66"/>
<name>A0AAE6BK66_AGRTU</name>
<accession>A0AAE6BK66</accession>
<gene>
    <name evidence="1" type="ORF">CFBP6624_07605</name>
</gene>
<evidence type="ECO:0000313" key="1">
    <source>
        <dbReference type="EMBL" id="QCM00010.1"/>
    </source>
</evidence>
<protein>
    <submittedName>
        <fullName evidence="1">Uncharacterized protein</fullName>
    </submittedName>
</protein>
<proteinExistence type="predicted"/>
<evidence type="ECO:0000313" key="2">
    <source>
        <dbReference type="Proteomes" id="UP000298646"/>
    </source>
</evidence>
<organism evidence="1 2">
    <name type="scientific">Agrobacterium tumefaciens</name>
    <dbReference type="NCBI Taxonomy" id="358"/>
    <lineage>
        <taxon>Bacteria</taxon>
        <taxon>Pseudomonadati</taxon>
        <taxon>Pseudomonadota</taxon>
        <taxon>Alphaproteobacteria</taxon>
        <taxon>Hyphomicrobiales</taxon>
        <taxon>Rhizobiaceae</taxon>
        <taxon>Rhizobium/Agrobacterium group</taxon>
        <taxon>Agrobacterium</taxon>
        <taxon>Agrobacterium tumefaciens complex</taxon>
    </lineage>
</organism>
<dbReference type="Proteomes" id="UP000298646">
    <property type="component" value="Chromosome circular"/>
</dbReference>